<evidence type="ECO:0000256" key="4">
    <source>
        <dbReference type="ARBA" id="ARBA00022989"/>
    </source>
</evidence>
<evidence type="ECO:0000256" key="6">
    <source>
        <dbReference type="SAM" id="Phobius"/>
    </source>
</evidence>
<evidence type="ECO:0000256" key="2">
    <source>
        <dbReference type="ARBA" id="ARBA00022679"/>
    </source>
</evidence>
<sequence length="258" mass="28321">MHPELLHIGPVTIYTYGLLVASGFLLGITWTARMGKKEGLDSQAVYDTAFWIVVAAIIGSRVVFGVVNFDYFAKNPLDFFKLWNGGLVFYGGLIGAAVAVVVCARRYNLDFWAFADAAAPGVALGHSVGRIGCFFAGCCYGIETSVPWAVTFNNVKSMAPIGVPIHPTQLYDSANEFTIFLILTAIRPWRKFKGQIWWTWVGLYAIGRSIVEMYRGDPRGVYFNGLMSTSQIIAAGAFTLAVVFYFRGVRGEKGQSHA</sequence>
<dbReference type="EMBL" id="UOGA01000281">
    <property type="protein sequence ID" value="VAX24879.1"/>
    <property type="molecule type" value="Genomic_DNA"/>
</dbReference>
<keyword evidence="4 6" id="KW-1133">Transmembrane helix</keyword>
<dbReference type="GO" id="GO:0042158">
    <property type="term" value="P:lipoprotein biosynthetic process"/>
    <property type="evidence" value="ECO:0007669"/>
    <property type="project" value="InterPro"/>
</dbReference>
<dbReference type="AlphaFoldDB" id="A0A3B1C3Y3"/>
<feature type="transmembrane region" description="Helical" evidence="6">
    <location>
        <begin position="13"/>
        <end position="32"/>
    </location>
</feature>
<dbReference type="PANTHER" id="PTHR30589">
    <property type="entry name" value="PROLIPOPROTEIN DIACYLGLYCERYL TRANSFERASE"/>
    <property type="match status" value="1"/>
</dbReference>
<dbReference type="HAMAP" id="MF_01147">
    <property type="entry name" value="Lgt"/>
    <property type="match status" value="1"/>
</dbReference>
<dbReference type="GO" id="GO:0005886">
    <property type="term" value="C:plasma membrane"/>
    <property type="evidence" value="ECO:0007669"/>
    <property type="project" value="InterPro"/>
</dbReference>
<dbReference type="PANTHER" id="PTHR30589:SF0">
    <property type="entry name" value="PHOSPHATIDYLGLYCEROL--PROLIPOPROTEIN DIACYLGLYCERYL TRANSFERASE"/>
    <property type="match status" value="1"/>
</dbReference>
<evidence type="ECO:0000313" key="7">
    <source>
        <dbReference type="EMBL" id="VAX24879.1"/>
    </source>
</evidence>
<dbReference type="Pfam" id="PF01790">
    <property type="entry name" value="LGT"/>
    <property type="match status" value="1"/>
</dbReference>
<feature type="transmembrane region" description="Helical" evidence="6">
    <location>
        <begin position="44"/>
        <end position="67"/>
    </location>
</feature>
<reference evidence="7" key="1">
    <citation type="submission" date="2018-06" db="EMBL/GenBank/DDBJ databases">
        <authorList>
            <person name="Zhirakovskaya E."/>
        </authorList>
    </citation>
    <scope>NUCLEOTIDE SEQUENCE</scope>
</reference>
<evidence type="ECO:0000256" key="1">
    <source>
        <dbReference type="ARBA" id="ARBA00022475"/>
    </source>
</evidence>
<dbReference type="NCBIfam" id="TIGR00544">
    <property type="entry name" value="lgt"/>
    <property type="match status" value="1"/>
</dbReference>
<evidence type="ECO:0000256" key="5">
    <source>
        <dbReference type="ARBA" id="ARBA00023136"/>
    </source>
</evidence>
<accession>A0A3B1C3Y3</accession>
<protein>
    <submittedName>
        <fullName evidence="7">Prolipoprotein diacylglyceryl transferase</fullName>
    </submittedName>
</protein>
<keyword evidence="7" id="KW-0449">Lipoprotein</keyword>
<feature type="transmembrane region" description="Helical" evidence="6">
    <location>
        <begin position="196"/>
        <end position="214"/>
    </location>
</feature>
<dbReference type="InterPro" id="IPR001640">
    <property type="entry name" value="Lgt"/>
</dbReference>
<evidence type="ECO:0000256" key="3">
    <source>
        <dbReference type="ARBA" id="ARBA00022692"/>
    </source>
</evidence>
<keyword evidence="3 6" id="KW-0812">Transmembrane</keyword>
<gene>
    <name evidence="7" type="ORF">MNBD_NITROSPINAE04-2214</name>
</gene>
<feature type="transmembrane region" description="Helical" evidence="6">
    <location>
        <begin position="226"/>
        <end position="246"/>
    </location>
</feature>
<organism evidence="7">
    <name type="scientific">hydrothermal vent metagenome</name>
    <dbReference type="NCBI Taxonomy" id="652676"/>
    <lineage>
        <taxon>unclassified sequences</taxon>
        <taxon>metagenomes</taxon>
        <taxon>ecological metagenomes</taxon>
    </lineage>
</organism>
<dbReference type="GO" id="GO:0008961">
    <property type="term" value="F:phosphatidylglycerol-prolipoprotein diacylglyceryl transferase activity"/>
    <property type="evidence" value="ECO:0007669"/>
    <property type="project" value="InterPro"/>
</dbReference>
<keyword evidence="5 6" id="KW-0472">Membrane</keyword>
<proteinExistence type="inferred from homology"/>
<name>A0A3B1C3Y3_9ZZZZ</name>
<feature type="transmembrane region" description="Helical" evidence="6">
    <location>
        <begin position="87"/>
        <end position="104"/>
    </location>
</feature>
<keyword evidence="2 7" id="KW-0808">Transferase</keyword>
<keyword evidence="1" id="KW-1003">Cell membrane</keyword>